<dbReference type="SUPFAM" id="SSF47413">
    <property type="entry name" value="lambda repressor-like DNA-binding domains"/>
    <property type="match status" value="1"/>
</dbReference>
<dbReference type="InterPro" id="IPR010982">
    <property type="entry name" value="Lambda_DNA-bd_dom_sf"/>
</dbReference>
<dbReference type="AlphaFoldDB" id="A0A0M2V444"/>
<evidence type="ECO:0000313" key="4">
    <source>
        <dbReference type="Proteomes" id="UP000034228"/>
    </source>
</evidence>
<evidence type="ECO:0000256" key="1">
    <source>
        <dbReference type="SAM" id="Phobius"/>
    </source>
</evidence>
<dbReference type="Pfam" id="PF01381">
    <property type="entry name" value="HTH_3"/>
    <property type="match status" value="1"/>
</dbReference>
<dbReference type="RefSeq" id="WP_046557957.1">
    <property type="nucleotide sequence ID" value="NZ_LAHO01000011.1"/>
</dbReference>
<keyword evidence="1" id="KW-0472">Membrane</keyword>
<dbReference type="Proteomes" id="UP000034228">
    <property type="component" value="Unassembled WGS sequence"/>
</dbReference>
<keyword evidence="1" id="KW-0812">Transmembrane</keyword>
<name>A0A0M2V444_9GAMM</name>
<dbReference type="STRING" id="336831.WG68_12135"/>
<protein>
    <recommendedName>
        <fullName evidence="2">HTH cro/C1-type domain-containing protein</fullName>
    </recommendedName>
</protein>
<dbReference type="PROSITE" id="PS50943">
    <property type="entry name" value="HTH_CROC1"/>
    <property type="match status" value="1"/>
</dbReference>
<gene>
    <name evidence="3" type="ORF">WG68_12135</name>
</gene>
<proteinExistence type="predicted"/>
<dbReference type="SMART" id="SM00530">
    <property type="entry name" value="HTH_XRE"/>
    <property type="match status" value="1"/>
</dbReference>
<dbReference type="CDD" id="cd00093">
    <property type="entry name" value="HTH_XRE"/>
    <property type="match status" value="1"/>
</dbReference>
<dbReference type="OrthoDB" id="21915at2"/>
<feature type="domain" description="HTH cro/C1-type" evidence="2">
    <location>
        <begin position="10"/>
        <end position="63"/>
    </location>
</feature>
<organism evidence="3 4">
    <name type="scientific">Arsukibacterium ikkense</name>
    <dbReference type="NCBI Taxonomy" id="336831"/>
    <lineage>
        <taxon>Bacteria</taxon>
        <taxon>Pseudomonadati</taxon>
        <taxon>Pseudomonadota</taxon>
        <taxon>Gammaproteobacteria</taxon>
        <taxon>Chromatiales</taxon>
        <taxon>Chromatiaceae</taxon>
        <taxon>Arsukibacterium</taxon>
    </lineage>
</organism>
<dbReference type="Gene3D" id="1.10.260.40">
    <property type="entry name" value="lambda repressor-like DNA-binding domains"/>
    <property type="match status" value="1"/>
</dbReference>
<dbReference type="EMBL" id="LAHO01000011">
    <property type="protein sequence ID" value="KKO45169.1"/>
    <property type="molecule type" value="Genomic_DNA"/>
</dbReference>
<sequence>MDMKINRDVLTQARSARAWSQQQLADVAGLSLRTIQRIEKSGVASNDSLQGICAAFNKEPRYFIAHSEQPAKQKNLVKIGLGIMTAALLILGSTYFSWVSAETIVLNIEYRGEHLATGDLNEVSLEYLVDIGRTAELPLPNDFMLVIRPQNTKDGVTLDVTLKSASSQSLIPNGHDLTVTRPLADGVNIKYEKAGSFLANVMVRVN</sequence>
<reference evidence="3 4" key="1">
    <citation type="submission" date="2015-03" db="EMBL/GenBank/DDBJ databases">
        <title>Draft genome sequences of two protease-producing strains of Arsukibacterium isolated from two cold and alkaline environments.</title>
        <authorList>
            <person name="Lylloff J.E."/>
            <person name="Skov L.B."/>
            <person name="Jepsen M."/>
            <person name="Hallin P.F."/>
            <person name="Sorensen S.J."/>
            <person name="Stougaard P."/>
            <person name="Glaring M.A."/>
        </authorList>
    </citation>
    <scope>NUCLEOTIDE SEQUENCE [LARGE SCALE GENOMIC DNA]</scope>
    <source>
        <strain evidence="3 4">GCM72</strain>
    </source>
</reference>
<keyword evidence="4" id="KW-1185">Reference proteome</keyword>
<comment type="caution">
    <text evidence="3">The sequence shown here is derived from an EMBL/GenBank/DDBJ whole genome shotgun (WGS) entry which is preliminary data.</text>
</comment>
<dbReference type="GO" id="GO:0003677">
    <property type="term" value="F:DNA binding"/>
    <property type="evidence" value="ECO:0007669"/>
    <property type="project" value="InterPro"/>
</dbReference>
<feature type="transmembrane region" description="Helical" evidence="1">
    <location>
        <begin position="76"/>
        <end position="98"/>
    </location>
</feature>
<evidence type="ECO:0000259" key="2">
    <source>
        <dbReference type="PROSITE" id="PS50943"/>
    </source>
</evidence>
<accession>A0A0M2V444</accession>
<evidence type="ECO:0000313" key="3">
    <source>
        <dbReference type="EMBL" id="KKO45169.1"/>
    </source>
</evidence>
<dbReference type="InterPro" id="IPR001387">
    <property type="entry name" value="Cro/C1-type_HTH"/>
</dbReference>
<keyword evidence="1" id="KW-1133">Transmembrane helix</keyword>